<sequence length="185" mass="22094">MSNEYGESTAQIYERWRAGCMMARLNGLADPENAPIRYINEKEEQFGRIDFNNPIYSSEGYWYYDGRADYSDDPLWIQESHQNVETDLERLRVRFQDEDFRIEGQDLEDLIEIGANLCEWDASHPLDGAESRWRSTVMKAAEYKKENKDKRTRKLFKTWWQYVVAMFLKLEDLEVRKEVTHCLPE</sequence>
<comment type="caution">
    <text evidence="1">The sequence shown here is derived from an EMBL/GenBank/DDBJ whole genome shotgun (WGS) entry which is preliminary data.</text>
</comment>
<dbReference type="Proteomes" id="UP000664521">
    <property type="component" value="Unassembled WGS sequence"/>
</dbReference>
<name>A0A8H3J1A0_9LECA</name>
<proteinExistence type="predicted"/>
<evidence type="ECO:0000313" key="2">
    <source>
        <dbReference type="Proteomes" id="UP000664521"/>
    </source>
</evidence>
<accession>A0A8H3J1A0</accession>
<protein>
    <submittedName>
        <fullName evidence="1">Uncharacterized protein</fullName>
    </submittedName>
</protein>
<reference evidence="1" key="1">
    <citation type="submission" date="2021-03" db="EMBL/GenBank/DDBJ databases">
        <authorList>
            <person name="Tagirdzhanova G."/>
        </authorList>
    </citation>
    <scope>NUCLEOTIDE SEQUENCE</scope>
</reference>
<dbReference type="EMBL" id="CAJPDS010000119">
    <property type="protein sequence ID" value="CAF9938783.1"/>
    <property type="molecule type" value="Genomic_DNA"/>
</dbReference>
<keyword evidence="2" id="KW-1185">Reference proteome</keyword>
<gene>
    <name evidence="1" type="ORF">HETSPECPRED_001191</name>
</gene>
<organism evidence="1 2">
    <name type="scientific">Heterodermia speciosa</name>
    <dbReference type="NCBI Taxonomy" id="116794"/>
    <lineage>
        <taxon>Eukaryota</taxon>
        <taxon>Fungi</taxon>
        <taxon>Dikarya</taxon>
        <taxon>Ascomycota</taxon>
        <taxon>Pezizomycotina</taxon>
        <taxon>Lecanoromycetes</taxon>
        <taxon>OSLEUM clade</taxon>
        <taxon>Lecanoromycetidae</taxon>
        <taxon>Caliciales</taxon>
        <taxon>Physciaceae</taxon>
        <taxon>Heterodermia</taxon>
    </lineage>
</organism>
<evidence type="ECO:0000313" key="1">
    <source>
        <dbReference type="EMBL" id="CAF9938783.1"/>
    </source>
</evidence>
<dbReference type="AlphaFoldDB" id="A0A8H3J1A0"/>